<proteinExistence type="predicted"/>
<dbReference type="AlphaFoldDB" id="A0A6A6Q8X4"/>
<feature type="region of interest" description="Disordered" evidence="2">
    <location>
        <begin position="1"/>
        <end position="24"/>
    </location>
</feature>
<evidence type="ECO:0000313" key="3">
    <source>
        <dbReference type="EMBL" id="KAF2488742.1"/>
    </source>
</evidence>
<evidence type="ECO:0000256" key="1">
    <source>
        <dbReference type="SAM" id="Coils"/>
    </source>
</evidence>
<name>A0A6A6Q8X4_9PEZI</name>
<dbReference type="Proteomes" id="UP000799750">
    <property type="component" value="Unassembled WGS sequence"/>
</dbReference>
<keyword evidence="4" id="KW-1185">Reference proteome</keyword>
<keyword evidence="1" id="KW-0175">Coiled coil</keyword>
<dbReference type="EMBL" id="MU004201">
    <property type="protein sequence ID" value="KAF2488742.1"/>
    <property type="molecule type" value="Genomic_DNA"/>
</dbReference>
<feature type="coiled-coil region" evidence="1">
    <location>
        <begin position="59"/>
        <end position="102"/>
    </location>
</feature>
<protein>
    <submittedName>
        <fullName evidence="3">Uncharacterized protein</fullName>
    </submittedName>
</protein>
<accession>A0A6A6Q8X4</accession>
<evidence type="ECO:0000256" key="2">
    <source>
        <dbReference type="SAM" id="MobiDB-lite"/>
    </source>
</evidence>
<reference evidence="3" key="1">
    <citation type="journal article" date="2020" name="Stud. Mycol.">
        <title>101 Dothideomycetes genomes: a test case for predicting lifestyles and emergence of pathogens.</title>
        <authorList>
            <person name="Haridas S."/>
            <person name="Albert R."/>
            <person name="Binder M."/>
            <person name="Bloem J."/>
            <person name="Labutti K."/>
            <person name="Salamov A."/>
            <person name="Andreopoulos B."/>
            <person name="Baker S."/>
            <person name="Barry K."/>
            <person name="Bills G."/>
            <person name="Bluhm B."/>
            <person name="Cannon C."/>
            <person name="Castanera R."/>
            <person name="Culley D."/>
            <person name="Daum C."/>
            <person name="Ezra D."/>
            <person name="Gonzalez J."/>
            <person name="Henrissat B."/>
            <person name="Kuo A."/>
            <person name="Liang C."/>
            <person name="Lipzen A."/>
            <person name="Lutzoni F."/>
            <person name="Magnuson J."/>
            <person name="Mondo S."/>
            <person name="Nolan M."/>
            <person name="Ohm R."/>
            <person name="Pangilinan J."/>
            <person name="Park H.-J."/>
            <person name="Ramirez L."/>
            <person name="Alfaro M."/>
            <person name="Sun H."/>
            <person name="Tritt A."/>
            <person name="Yoshinaga Y."/>
            <person name="Zwiers L.-H."/>
            <person name="Turgeon B."/>
            <person name="Goodwin S."/>
            <person name="Spatafora J."/>
            <person name="Crous P."/>
            <person name="Grigoriev I."/>
        </authorList>
    </citation>
    <scope>NUCLEOTIDE SEQUENCE</scope>
    <source>
        <strain evidence="3">CBS 269.34</strain>
    </source>
</reference>
<organism evidence="3 4">
    <name type="scientific">Lophium mytilinum</name>
    <dbReference type="NCBI Taxonomy" id="390894"/>
    <lineage>
        <taxon>Eukaryota</taxon>
        <taxon>Fungi</taxon>
        <taxon>Dikarya</taxon>
        <taxon>Ascomycota</taxon>
        <taxon>Pezizomycotina</taxon>
        <taxon>Dothideomycetes</taxon>
        <taxon>Pleosporomycetidae</taxon>
        <taxon>Mytilinidiales</taxon>
        <taxon>Mytilinidiaceae</taxon>
        <taxon>Lophium</taxon>
    </lineage>
</organism>
<sequence>MEKVKQVSEYNADGLKSAKRKQTGSSVLGVVAKKIRGKSFNANNTAFLRRGLPDTTGRNERIKKKKMAKERAIMEKEAAGLLARTEREAIASQQEKEELSNNLLG</sequence>
<gene>
    <name evidence="3" type="ORF">BU16DRAFT_568042</name>
</gene>
<evidence type="ECO:0000313" key="4">
    <source>
        <dbReference type="Proteomes" id="UP000799750"/>
    </source>
</evidence>